<accession>Q248B2</accession>
<evidence type="ECO:0000313" key="3">
    <source>
        <dbReference type="Proteomes" id="UP000009168"/>
    </source>
</evidence>
<dbReference type="InParanoid" id="Q248B2"/>
<feature type="transmembrane region" description="Helical" evidence="1">
    <location>
        <begin position="284"/>
        <end position="300"/>
    </location>
</feature>
<name>Q248B2_TETTS</name>
<feature type="transmembrane region" description="Helical" evidence="1">
    <location>
        <begin position="337"/>
        <end position="356"/>
    </location>
</feature>
<dbReference type="KEGG" id="tet:TTHERM_00532570"/>
<organism evidence="2 3">
    <name type="scientific">Tetrahymena thermophila (strain SB210)</name>
    <dbReference type="NCBI Taxonomy" id="312017"/>
    <lineage>
        <taxon>Eukaryota</taxon>
        <taxon>Sar</taxon>
        <taxon>Alveolata</taxon>
        <taxon>Ciliophora</taxon>
        <taxon>Intramacronucleata</taxon>
        <taxon>Oligohymenophorea</taxon>
        <taxon>Hymenostomatida</taxon>
        <taxon>Tetrahymenina</taxon>
        <taxon>Tetrahymenidae</taxon>
        <taxon>Tetrahymena</taxon>
    </lineage>
</organism>
<evidence type="ECO:0000313" key="2">
    <source>
        <dbReference type="EMBL" id="EAS04133.2"/>
    </source>
</evidence>
<dbReference type="GeneID" id="7836175"/>
<gene>
    <name evidence="2" type="ORF">TTHERM_00532570</name>
</gene>
<dbReference type="InterPro" id="IPR052994">
    <property type="entry name" value="Tiny_macrocysts_regulators"/>
</dbReference>
<dbReference type="Proteomes" id="UP000009168">
    <property type="component" value="Unassembled WGS sequence"/>
</dbReference>
<dbReference type="OrthoDB" id="303417at2759"/>
<dbReference type="HOGENOM" id="CLU_236407_0_0_1"/>
<dbReference type="PANTHER" id="PTHR31600">
    <property type="entry name" value="TINY MACROCYSTS PROTEIN B-RELATED"/>
    <property type="match status" value="1"/>
</dbReference>
<feature type="transmembrane region" description="Helical" evidence="1">
    <location>
        <begin position="1971"/>
        <end position="1993"/>
    </location>
</feature>
<dbReference type="RefSeq" id="XP_001024378.2">
    <property type="nucleotide sequence ID" value="XM_001024378.2"/>
</dbReference>
<dbReference type="EMBL" id="GG662455">
    <property type="protein sequence ID" value="EAS04133.2"/>
    <property type="molecule type" value="Genomic_DNA"/>
</dbReference>
<feature type="transmembrane region" description="Helical" evidence="1">
    <location>
        <begin position="1455"/>
        <end position="1482"/>
    </location>
</feature>
<keyword evidence="3" id="KW-1185">Reference proteome</keyword>
<feature type="transmembrane region" description="Helical" evidence="1">
    <location>
        <begin position="1657"/>
        <end position="1680"/>
    </location>
</feature>
<dbReference type="PANTHER" id="PTHR31600:SF2">
    <property type="entry name" value="GAMETE ENRICHED GENE 10 PROTEIN-RELATED"/>
    <property type="match status" value="1"/>
</dbReference>
<feature type="transmembrane region" description="Helical" evidence="1">
    <location>
        <begin position="137"/>
        <end position="164"/>
    </location>
</feature>
<proteinExistence type="predicted"/>
<dbReference type="STRING" id="312017.Q248B2"/>
<keyword evidence="1" id="KW-1133">Transmembrane helix</keyword>
<keyword evidence="1" id="KW-0472">Membrane</keyword>
<feature type="transmembrane region" description="Helical" evidence="1">
    <location>
        <begin position="205"/>
        <end position="226"/>
    </location>
</feature>
<feature type="transmembrane region" description="Helical" evidence="1">
    <location>
        <begin position="238"/>
        <end position="264"/>
    </location>
</feature>
<feature type="transmembrane region" description="Helical" evidence="1">
    <location>
        <begin position="1745"/>
        <end position="1766"/>
    </location>
</feature>
<evidence type="ECO:0000256" key="1">
    <source>
        <dbReference type="SAM" id="Phobius"/>
    </source>
</evidence>
<feature type="transmembrane region" description="Helical" evidence="1">
    <location>
        <begin position="65"/>
        <end position="83"/>
    </location>
</feature>
<dbReference type="eggNOG" id="ENOG502SSI2">
    <property type="taxonomic scope" value="Eukaryota"/>
</dbReference>
<feature type="transmembrane region" description="Helical" evidence="1">
    <location>
        <begin position="368"/>
        <end position="388"/>
    </location>
</feature>
<protein>
    <submittedName>
        <fullName evidence="2">Transmembrane protein, putative</fullName>
    </submittedName>
</protein>
<dbReference type="InterPro" id="IPR035965">
    <property type="entry name" value="PAS-like_dom_sf"/>
</dbReference>
<keyword evidence="1 2" id="KW-0812">Transmembrane</keyword>
<reference evidence="3" key="1">
    <citation type="journal article" date="2006" name="PLoS Biol.">
        <title>Macronuclear genome sequence of the ciliate Tetrahymena thermophila, a model eukaryote.</title>
        <authorList>
            <person name="Eisen J.A."/>
            <person name="Coyne R.S."/>
            <person name="Wu M."/>
            <person name="Wu D."/>
            <person name="Thiagarajan M."/>
            <person name="Wortman J.R."/>
            <person name="Badger J.H."/>
            <person name="Ren Q."/>
            <person name="Amedeo P."/>
            <person name="Jones K.M."/>
            <person name="Tallon L.J."/>
            <person name="Delcher A.L."/>
            <person name="Salzberg S.L."/>
            <person name="Silva J.C."/>
            <person name="Haas B.J."/>
            <person name="Majoros W.H."/>
            <person name="Farzad M."/>
            <person name="Carlton J.M."/>
            <person name="Smith R.K. Jr."/>
            <person name="Garg J."/>
            <person name="Pearlman R.E."/>
            <person name="Karrer K.M."/>
            <person name="Sun L."/>
            <person name="Manning G."/>
            <person name="Elde N.C."/>
            <person name="Turkewitz A.P."/>
            <person name="Asai D.J."/>
            <person name="Wilkes D.E."/>
            <person name="Wang Y."/>
            <person name="Cai H."/>
            <person name="Collins K."/>
            <person name="Stewart B.A."/>
            <person name="Lee S.R."/>
            <person name="Wilamowska K."/>
            <person name="Weinberg Z."/>
            <person name="Ruzzo W.L."/>
            <person name="Wloga D."/>
            <person name="Gaertig J."/>
            <person name="Frankel J."/>
            <person name="Tsao C.-C."/>
            <person name="Gorovsky M.A."/>
            <person name="Keeling P.J."/>
            <person name="Waller R.F."/>
            <person name="Patron N.J."/>
            <person name="Cherry J.M."/>
            <person name="Stover N.A."/>
            <person name="Krieger C.J."/>
            <person name="del Toro C."/>
            <person name="Ryder H.F."/>
            <person name="Williamson S.C."/>
            <person name="Barbeau R.A."/>
            <person name="Hamilton E.P."/>
            <person name="Orias E."/>
        </authorList>
    </citation>
    <scope>NUCLEOTIDE SEQUENCE [LARGE SCALE GENOMIC DNA]</scope>
    <source>
        <strain evidence="3">SB210</strain>
    </source>
</reference>
<dbReference type="Gene3D" id="3.30.450.20">
    <property type="entry name" value="PAS domain"/>
    <property type="match status" value="1"/>
</dbReference>
<dbReference type="SUPFAM" id="SSF55785">
    <property type="entry name" value="PYP-like sensor domain (PAS domain)"/>
    <property type="match status" value="1"/>
</dbReference>
<sequence length="2035" mass="240274">MEADQFIKCQHNNIRMSLKHQSGNSKQKIEMHKDLPEKKSIKEKLVDFYFTEFDSITKRYKRGKLVSFLIFSLFQLQQISLLYNKQVQDLINSSSSQNIPQQFFSILSYSRIDPLINDLINLNSVQANVNVAHLSKYITLICFLLFSLLFLIHMTIRLIFYLIYNEHQTVESHLRVLHQNSNGQTQNQNETNSLSTYRIKQNITFLFDNIASVYYQLVLFVFYIPSVQIFSEIYNDKLMGYGFALACLSFFNLVIQLLIVFIYILHDYDYEIQFQDHLSKRDSLWSFYHLFAKGVMATFYNTSWGLGISTIHWVLKLIEVIEIFFEFPYHDELIRKWNCLYLICHFTFSFVAYLYIFLKLRYSCNISIIYLVAIPIAMLFGELIYVGMQNRIKHVYKNSKNPAHVDLYIRYLNKLFDMEYNKYTQLKYGVDFESLYTNHITSCNDLRCFCSDFQYKPFKWENFIQSDDRSLFLQGYIVNLFERQASFIQNKKDSQTNKLRFTYLQFLIENIHNPTKAFTQIISSLCENNIFSIKEQYVLHIIMRRCLNSYRQFFVDSIYQNQRLPMLTVISFDYILESSFNLFKEILYSVREFYNFLSQDLINLEVANSISQRIITKRYILEQNIRLLFDINPRNDSLYGLTEGFSTFLDFKNRRISYYKKRSLDLLNKTNIKQDIQISLTYANSCIIYISLLQQGVIQKLTQSAEYIFGIQKNNLVGKSIDNLMPDIYSQNHAKYLQKFVDKGSMENLNVQRSQLFGKSAQGFIFPIQLRIRLNYIGNEDFGVCGQITRIRDMYSEFILFDKDLNISDISKKLYKIAFQQVFEDDKKKMKKINLVRMIPLIGALIDQNHQDQDKYIESALMVIPQSQKQITFFRRRESSNKEVIQKYLKELNYTKYAFFEISLQYSAFKSSYGNIYRALEIKKIRKIKSQESKFLLITDFVESYNKQFFSSITYEQNDNLNSSSRYFDNNTFAEQSQLIASTISFKTSKQQSKQNRDQQSGYNADLFSTQKSRKRQINGDLFNQKLGLQKIIRVELLVNRFIHNLKREVFKKRNQTFQQMLQQNQKQSSNSQLQQKSQFMRESLNKTPLLFSTNSKILSDSNILKKDTDQSNNFNKKNNQQPRTLQHIDNIYNLSIDGGGGEKEECVISINYLGDNISQRGTELMIQNQQQDSIQKVNINSPLYADRPILQFQNNSNIPLSLWNSGVNEFSVRQEYQQYLENNLNLMDYEVDTLQDQKNKAAKESRLSNYIQNNEDFASPSTKDPSSVNQQLTNKKSLQYFASISFKSPKSEEPQENAVLEEPAQLFTPHLKSDNQLISRMPEQKFYDQVGTWEYNKVYSSQLDSLSPVKRKQSNFKHRNTIQLQNKQQNDALNGNFNKIKSLLIDEFEQQIESEDEENNKTRNKNNTQTIYDFEIKMKKKIINDQNSVKSALSQQKSKKFQIINKITTRAKPILIFSIELIGIVSFFFMLTVTTGIFIYLNTIFQQNVQNFQNLLTGPYLSSDYASLMKEYNSKNLYDTNQFPYLSSSQTQIKDTQQKLLQSFRNGVKNLFDYRSDASYSDYVNTQQITVDYYLIFDNGNPDTYSFKQNPMQFLINYSTLILQTQIYYIVQNTIFKNSIRYSEKNFIQYFKEFQTIQTMANDQSISKVNTMQQNIITTIAIMEVVAFFILIIAIPIYYKIQNSRENWMKLFATQSQDKLQEMINRIDLYLVNQYGTLKQLEKANFKRKTVSSIVGLKKYNMKLILFITTCLILVSIYPIINLIYTQNFKNEFDYQISEIEIIVKTRAQFNTEFALVLIIANSLYSKQTIDQDTFNFYQQIHQNNTQIINQLYYLSEQFTGNRFNKNIYQDLLIDSLNKNVCSSIEKYPQYYPSNTTIDIIQCQSIYNSIFTEGMITTLKNINGQFESFLEIAQSSNQSYQQQFQSWVIQADLNSLLILQRQLSDYLEILQIFLINMTTQYRDYILNIQFWLYFYSLIIIIAIFLIGFNIFVRKLTTSLYKTRNLLTLFKVDYIIDNSYMMTFLSDQIQKGKVV</sequence>